<dbReference type="Proteomes" id="UP000886100">
    <property type="component" value="Unassembled WGS sequence"/>
</dbReference>
<dbReference type="AlphaFoldDB" id="A0A7C5IYI2"/>
<keyword evidence="1" id="KW-0732">Signal</keyword>
<feature type="non-terminal residue" evidence="2">
    <location>
        <position position="61"/>
    </location>
</feature>
<proteinExistence type="predicted"/>
<evidence type="ECO:0000313" key="2">
    <source>
        <dbReference type="EMBL" id="HHH13230.1"/>
    </source>
</evidence>
<gene>
    <name evidence="2" type="ORF">ENJ98_03250</name>
</gene>
<comment type="caution">
    <text evidence="2">The sequence shown here is derived from an EMBL/GenBank/DDBJ whole genome shotgun (WGS) entry which is preliminary data.</text>
</comment>
<protein>
    <submittedName>
        <fullName evidence="2">Uncharacterized protein</fullName>
    </submittedName>
</protein>
<feature type="signal peptide" evidence="1">
    <location>
        <begin position="1"/>
        <end position="22"/>
    </location>
</feature>
<feature type="chain" id="PRO_5027797063" evidence="1">
    <location>
        <begin position="23"/>
        <end position="61"/>
    </location>
</feature>
<accession>A0A7C5IYI2</accession>
<sequence length="61" mass="6970">MLHLLLTGVVLFLAACSSMQHASMNKKLRLQLQSYDHAVRWGDLEEMYAFVKPDGEPLRIP</sequence>
<organism evidence="2">
    <name type="scientific">Thiolapillus brandeum</name>
    <dbReference type="NCBI Taxonomy" id="1076588"/>
    <lineage>
        <taxon>Bacteria</taxon>
        <taxon>Pseudomonadati</taxon>
        <taxon>Pseudomonadota</taxon>
        <taxon>Gammaproteobacteria</taxon>
        <taxon>Chromatiales</taxon>
        <taxon>Sedimenticolaceae</taxon>
        <taxon>Thiolapillus</taxon>
    </lineage>
</organism>
<name>A0A7C5IYI2_9GAMM</name>
<reference evidence="2" key="1">
    <citation type="journal article" date="2020" name="mSystems">
        <title>Genome- and Community-Level Interaction Insights into Carbon Utilization and Element Cycling Functions of Hydrothermarchaeota in Hydrothermal Sediment.</title>
        <authorList>
            <person name="Zhou Z."/>
            <person name="Liu Y."/>
            <person name="Xu W."/>
            <person name="Pan J."/>
            <person name="Luo Z.H."/>
            <person name="Li M."/>
        </authorList>
    </citation>
    <scope>NUCLEOTIDE SEQUENCE [LARGE SCALE GENOMIC DNA]</scope>
    <source>
        <strain evidence="2">HyVt-535</strain>
    </source>
</reference>
<dbReference type="EMBL" id="DROM01000198">
    <property type="protein sequence ID" value="HHH13230.1"/>
    <property type="molecule type" value="Genomic_DNA"/>
</dbReference>
<evidence type="ECO:0000256" key="1">
    <source>
        <dbReference type="SAM" id="SignalP"/>
    </source>
</evidence>